<comment type="caution">
    <text evidence="2">The sequence shown here is derived from an EMBL/GenBank/DDBJ whole genome shotgun (WGS) entry which is preliminary data.</text>
</comment>
<dbReference type="AlphaFoldDB" id="A0A2T3KZC3"/>
<dbReference type="RefSeq" id="WP_107184017.1">
    <property type="nucleotide sequence ID" value="NZ_JAWQGC010000002.1"/>
</dbReference>
<dbReference type="InterPro" id="IPR052934">
    <property type="entry name" value="Methyl-DNA_Rec/Restrict_Enz"/>
</dbReference>
<dbReference type="PANTHER" id="PTHR37291">
    <property type="entry name" value="5-METHYLCYTOSINE-SPECIFIC RESTRICTION ENZYME B"/>
    <property type="match status" value="1"/>
</dbReference>
<reference evidence="2 3" key="1">
    <citation type="submission" date="2018-03" db="EMBL/GenBank/DDBJ databases">
        <title>Whole genome sequencing of Histamine producing bacteria.</title>
        <authorList>
            <person name="Butler K."/>
        </authorList>
    </citation>
    <scope>NUCLEOTIDE SEQUENCE [LARGE SCALE GENOMIC DNA]</scope>
    <source>
        <strain evidence="2 3">Res.4.1</strain>
    </source>
</reference>
<dbReference type="Proteomes" id="UP000240530">
    <property type="component" value="Unassembled WGS sequence"/>
</dbReference>
<dbReference type="PANTHER" id="PTHR37291:SF1">
    <property type="entry name" value="TYPE IV METHYL-DIRECTED RESTRICTION ENZYME ECOKMCRB SUBUNIT"/>
    <property type="match status" value="1"/>
</dbReference>
<evidence type="ECO:0000313" key="3">
    <source>
        <dbReference type="Proteomes" id="UP000240530"/>
    </source>
</evidence>
<dbReference type="GO" id="GO:0005524">
    <property type="term" value="F:ATP binding"/>
    <property type="evidence" value="ECO:0007669"/>
    <property type="project" value="InterPro"/>
</dbReference>
<dbReference type="InterPro" id="IPR011704">
    <property type="entry name" value="ATPase_dyneun-rel_AAA"/>
</dbReference>
<dbReference type="Gene3D" id="3.40.50.300">
    <property type="entry name" value="P-loop containing nucleotide triphosphate hydrolases"/>
    <property type="match status" value="1"/>
</dbReference>
<dbReference type="GO" id="GO:0016887">
    <property type="term" value="F:ATP hydrolysis activity"/>
    <property type="evidence" value="ECO:0007669"/>
    <property type="project" value="InterPro"/>
</dbReference>
<name>A0A2T3KZC3_PHOLD</name>
<dbReference type="EMBL" id="PYNS01000001">
    <property type="protein sequence ID" value="PSV13463.1"/>
    <property type="molecule type" value="Genomic_DNA"/>
</dbReference>
<dbReference type="SUPFAM" id="SSF52540">
    <property type="entry name" value="P-loop containing nucleoside triphosphate hydrolases"/>
    <property type="match status" value="1"/>
</dbReference>
<feature type="domain" description="ATPase dynein-related AAA" evidence="1">
    <location>
        <begin position="575"/>
        <end position="666"/>
    </location>
</feature>
<gene>
    <name evidence="2" type="ORF">C0W93_00520</name>
</gene>
<protein>
    <submittedName>
        <fullName evidence="2">AAA family ATPase</fullName>
    </submittedName>
</protein>
<evidence type="ECO:0000313" key="2">
    <source>
        <dbReference type="EMBL" id="PSV13463.1"/>
    </source>
</evidence>
<proteinExistence type="predicted"/>
<sequence length="843" mass="96343">MSVYLLTWNPKHFSTGGDGSESGSLNYHEGEIVRWSCHSQQPKLGDTVYLIRVGVEPRGIVAKGIVSQESYLTDHWSDASKQKRYIDFKLESQRSSCERGLLPMMLLQGAMPDQKWSPQTSGIEIRNDYRETLSGLWESGEGTHSVEQFFNWYLENVFNPHDWYKGYVETCELANQIQNGKEITKEDVKKLWYDASNGIAGVGQGFMYKKEFESNWEYLKTLTSTILTQPTEDTYRKVTTDWKQVGSFKRVLWGVIHRVFAAAAPENYTSIVAPDYIKEVFSCLKLQYQIGVERQPTWLGDNTCLLEFTNKYLPKKIDSQARNILLWSLYEWKATNNNEDTDGHDLVRDNEVNYEVSQPMTNSIVKPLNQILYGPPGTGKTYHTIEASVKAAEPKFYHSLKIDTADGATREQRAQLQAKFQELSDSKRIRFITFHQSYGYEEFVEGLSAKSVDGQISYEVKSGIFKDICEQASRGIEQSNDPLEIAIENLKADLEEGSSLSLSTLRGKKFDVQYHGNTTFRAFPHETAHEDLGNGYPVSIDSIRKLYSGADTKEFYNPSYVKAILNYLITKYKLSKEPAAQPDSLKNFVLVIDEINRGNISKVFGELITLVEDSKRSGEGQTEAVEVVLPHSGEKFSVPKNLYIIGTMNTADRSLAMMDTALRRRFDFVEMMPNPSLLHGAVVKGIDLETLLKTLNERIEILYDREHTLGHAFFLPVKALLDEYKEEEAFAKLVSVFQNKVVPLLQEYFFEDWQKIRLVLGDNQREEQLQLIKTKQFKNNDLEGLFGKHHDINPYGEELILYSLKVFDGPVWRNTEVYRRMYVQPSKGGETVVDQGETSAEVN</sequence>
<organism evidence="2 3">
    <name type="scientific">Photobacterium leiognathi subsp. mandapamensis</name>
    <name type="common">Photobacterium mandapamensis</name>
    <dbReference type="NCBI Taxonomy" id="48408"/>
    <lineage>
        <taxon>Bacteria</taxon>
        <taxon>Pseudomonadati</taxon>
        <taxon>Pseudomonadota</taxon>
        <taxon>Gammaproteobacteria</taxon>
        <taxon>Vibrionales</taxon>
        <taxon>Vibrionaceae</taxon>
        <taxon>Photobacterium</taxon>
    </lineage>
</organism>
<accession>A0A2T3KZC3</accession>
<dbReference type="InterPro" id="IPR027417">
    <property type="entry name" value="P-loop_NTPase"/>
</dbReference>
<evidence type="ECO:0000259" key="1">
    <source>
        <dbReference type="Pfam" id="PF07728"/>
    </source>
</evidence>
<dbReference type="Pfam" id="PF07728">
    <property type="entry name" value="AAA_5"/>
    <property type="match status" value="1"/>
</dbReference>